<protein>
    <submittedName>
        <fullName evidence="1">Uncharacterized protein</fullName>
    </submittedName>
</protein>
<reference evidence="2" key="1">
    <citation type="submission" date="2014-09" db="EMBL/GenBank/DDBJ databases">
        <authorList>
            <person name="Mudge J."/>
            <person name="Ramaraj T."/>
            <person name="Lindquist I.E."/>
            <person name="Bharti A.K."/>
            <person name="Sundararajan A."/>
            <person name="Cameron C.T."/>
            <person name="Woodward J.E."/>
            <person name="May G.D."/>
            <person name="Brubaker C."/>
            <person name="Broadhvest J."/>
            <person name="Wilkins T.A."/>
        </authorList>
    </citation>
    <scope>NUCLEOTIDE SEQUENCE</scope>
    <source>
        <strain evidence="2">cv. AKA8401</strain>
    </source>
</reference>
<sequence>MALTGKPAVVNEVCGSAYLK</sequence>
<gene>
    <name evidence="1" type="ORF">F383_37067</name>
</gene>
<dbReference type="EMBL" id="JRRC01012726">
    <property type="protein sequence ID" value="KHF97620.1"/>
    <property type="molecule type" value="Genomic_DNA"/>
</dbReference>
<evidence type="ECO:0000313" key="1">
    <source>
        <dbReference type="EMBL" id="KHF97620.1"/>
    </source>
</evidence>
<keyword evidence="2" id="KW-1185">Reference proteome</keyword>
<dbReference type="Proteomes" id="UP000032142">
    <property type="component" value="Unassembled WGS sequence"/>
</dbReference>
<dbReference type="AlphaFoldDB" id="A0A0B0MFB9"/>
<name>A0A0B0MFB9_GOSAR</name>
<accession>A0A0B0MFB9</accession>
<evidence type="ECO:0000313" key="2">
    <source>
        <dbReference type="Proteomes" id="UP000032142"/>
    </source>
</evidence>
<organism evidence="1 2">
    <name type="scientific">Gossypium arboreum</name>
    <name type="common">Tree cotton</name>
    <name type="synonym">Gossypium nanking</name>
    <dbReference type="NCBI Taxonomy" id="29729"/>
    <lineage>
        <taxon>Eukaryota</taxon>
        <taxon>Viridiplantae</taxon>
        <taxon>Streptophyta</taxon>
        <taxon>Embryophyta</taxon>
        <taxon>Tracheophyta</taxon>
        <taxon>Spermatophyta</taxon>
        <taxon>Magnoliopsida</taxon>
        <taxon>eudicotyledons</taxon>
        <taxon>Gunneridae</taxon>
        <taxon>Pentapetalae</taxon>
        <taxon>rosids</taxon>
        <taxon>malvids</taxon>
        <taxon>Malvales</taxon>
        <taxon>Malvaceae</taxon>
        <taxon>Malvoideae</taxon>
        <taxon>Gossypium</taxon>
    </lineage>
</organism>
<proteinExistence type="predicted"/>
<comment type="caution">
    <text evidence="1">The sequence shown here is derived from an EMBL/GenBank/DDBJ whole genome shotgun (WGS) entry which is preliminary data.</text>
</comment>